<evidence type="ECO:0000313" key="3">
    <source>
        <dbReference type="Proteomes" id="UP000186890"/>
    </source>
</evidence>
<dbReference type="Proteomes" id="UP000186890">
    <property type="component" value="Unassembled WGS sequence"/>
</dbReference>
<accession>A0A1Q8E7Z7</accession>
<dbReference type="AlphaFoldDB" id="A0A1Q8E7Z7"/>
<keyword evidence="3" id="KW-1185">Reference proteome</keyword>
<keyword evidence="1" id="KW-0472">Membrane</keyword>
<feature type="transmembrane region" description="Helical" evidence="1">
    <location>
        <begin position="167"/>
        <end position="188"/>
    </location>
</feature>
<dbReference type="OrthoDB" id="2236770at2"/>
<comment type="caution">
    <text evidence="2">The sequence shown here is derived from an EMBL/GenBank/DDBJ whole genome shotgun (WGS) entry which is preliminary data.</text>
</comment>
<keyword evidence="1" id="KW-1133">Transmembrane helix</keyword>
<evidence type="ECO:0000256" key="1">
    <source>
        <dbReference type="SAM" id="Phobius"/>
    </source>
</evidence>
<evidence type="ECO:0000313" key="2">
    <source>
        <dbReference type="EMBL" id="OLF47929.1"/>
    </source>
</evidence>
<protein>
    <submittedName>
        <fullName evidence="2">Uncharacterized protein</fullName>
    </submittedName>
</protein>
<feature type="transmembrane region" description="Helical" evidence="1">
    <location>
        <begin position="12"/>
        <end position="32"/>
    </location>
</feature>
<keyword evidence="1" id="KW-0812">Transmembrane</keyword>
<sequence length="317" mass="35848">MKENRNKGVIRFIIGGLIFLLIGGLVGGFYALNSGAENLYERGKRFDPYENSSSTSIKITGILTEPIAEVDTGTFIYLVEYEGSGYVGLEASAGDKKLQALLDRADTLLEQPMILEVKVFSTSSQEDGQIENYESLMSGIIDRSSDIAPAFAYGSYVSLSEANALRWLMYGTSAFLIGIGFILFARAYSIRKTNNQSYDNLYQAYPELQGNLDLLLVDAAYRNDRLQILVYKEHLVTYYRGFNAVALPDVERLYGQTIRHRYSLFTVARDEYLMVHRTGIKRPLTMQYKSAKKETDMELQGLLDYLVEQYPEMQIGF</sequence>
<dbReference type="EMBL" id="MSJM01000004">
    <property type="protein sequence ID" value="OLF47929.1"/>
    <property type="molecule type" value="Genomic_DNA"/>
</dbReference>
<organism evidence="2 3">
    <name type="scientific">Streptococcus cuniculi</name>
    <dbReference type="NCBI Taxonomy" id="1432788"/>
    <lineage>
        <taxon>Bacteria</taxon>
        <taxon>Bacillati</taxon>
        <taxon>Bacillota</taxon>
        <taxon>Bacilli</taxon>
        <taxon>Lactobacillales</taxon>
        <taxon>Streptococcaceae</taxon>
        <taxon>Streptococcus</taxon>
    </lineage>
</organism>
<dbReference type="RefSeq" id="WP_075104803.1">
    <property type="nucleotide sequence ID" value="NZ_MSJM01000004.1"/>
</dbReference>
<gene>
    <name evidence="2" type="ORF">BU202_05570</name>
</gene>
<proteinExistence type="predicted"/>
<name>A0A1Q8E7Z7_9STRE</name>
<reference evidence="3" key="1">
    <citation type="submission" date="2016-12" db="EMBL/GenBank/DDBJ databases">
        <authorList>
            <person name="Gulvik C.A."/>
        </authorList>
    </citation>
    <scope>NUCLEOTIDE SEQUENCE [LARGE SCALE GENOMIC DNA]</scope>
    <source>
        <strain evidence="3">NED12-00049-6B</strain>
    </source>
</reference>